<feature type="transmembrane region" description="Helical" evidence="5">
    <location>
        <begin position="63"/>
        <end position="83"/>
    </location>
</feature>
<dbReference type="GO" id="GO:0016020">
    <property type="term" value="C:membrane"/>
    <property type="evidence" value="ECO:0007669"/>
    <property type="project" value="UniProtKB-SubCell"/>
</dbReference>
<name>A0A9W6QHK0_9ACTN</name>
<evidence type="ECO:0000313" key="7">
    <source>
        <dbReference type="Proteomes" id="UP001165041"/>
    </source>
</evidence>
<evidence type="ECO:0000313" key="6">
    <source>
        <dbReference type="EMBL" id="GLW75144.1"/>
    </source>
</evidence>
<keyword evidence="4 5" id="KW-0472">Membrane</keyword>
<organism evidence="6 7">
    <name type="scientific">Kitasatospora phosalacinea</name>
    <dbReference type="NCBI Taxonomy" id="2065"/>
    <lineage>
        <taxon>Bacteria</taxon>
        <taxon>Bacillati</taxon>
        <taxon>Actinomycetota</taxon>
        <taxon>Actinomycetes</taxon>
        <taxon>Kitasatosporales</taxon>
        <taxon>Streptomycetaceae</taxon>
        <taxon>Kitasatospora</taxon>
    </lineage>
</organism>
<dbReference type="InterPro" id="IPR032808">
    <property type="entry name" value="DoxX"/>
</dbReference>
<dbReference type="AlphaFoldDB" id="A0A9W6QHK0"/>
<comment type="caution">
    <text evidence="6">The sequence shown here is derived from an EMBL/GenBank/DDBJ whole genome shotgun (WGS) entry which is preliminary data.</text>
</comment>
<evidence type="ECO:0000256" key="4">
    <source>
        <dbReference type="ARBA" id="ARBA00023136"/>
    </source>
</evidence>
<evidence type="ECO:0000256" key="3">
    <source>
        <dbReference type="ARBA" id="ARBA00022989"/>
    </source>
</evidence>
<reference evidence="6" key="1">
    <citation type="submission" date="2023-02" db="EMBL/GenBank/DDBJ databases">
        <title>Kitasatospora phosalacinea NBRC 14627.</title>
        <authorList>
            <person name="Ichikawa N."/>
            <person name="Sato H."/>
            <person name="Tonouchi N."/>
        </authorList>
    </citation>
    <scope>NUCLEOTIDE SEQUENCE</scope>
    <source>
        <strain evidence="6">NBRC 14627</strain>
    </source>
</reference>
<keyword evidence="3 5" id="KW-1133">Transmembrane helix</keyword>
<evidence type="ECO:0000256" key="2">
    <source>
        <dbReference type="ARBA" id="ARBA00022692"/>
    </source>
</evidence>
<protein>
    <recommendedName>
        <fullName evidence="8">DoxX family protein</fullName>
    </recommendedName>
</protein>
<gene>
    <name evidence="6" type="ORF">Kpho02_74410</name>
</gene>
<evidence type="ECO:0000256" key="1">
    <source>
        <dbReference type="ARBA" id="ARBA00004141"/>
    </source>
</evidence>
<keyword evidence="2 5" id="KW-0812">Transmembrane</keyword>
<proteinExistence type="predicted"/>
<evidence type="ECO:0008006" key="8">
    <source>
        <dbReference type="Google" id="ProtNLM"/>
    </source>
</evidence>
<evidence type="ECO:0000256" key="5">
    <source>
        <dbReference type="SAM" id="Phobius"/>
    </source>
</evidence>
<accession>A0A9W6QHK0</accession>
<comment type="subcellular location">
    <subcellularLocation>
        <location evidence="1">Membrane</location>
        <topology evidence="1">Multi-pass membrane protein</topology>
    </subcellularLocation>
</comment>
<dbReference type="Pfam" id="PF13564">
    <property type="entry name" value="DoxX_2"/>
    <property type="match status" value="1"/>
</dbReference>
<sequence length="112" mass="11559">MIVAVVTIAANAGIAAADFAKAEFVLANSAEVKLPPYWVPWLATAKAAGATGLLIGLIAFPPLAIAAATGLVLFYLGAVGAHIRTRVLYNIYFPGFYLALATASLLLALATR</sequence>
<feature type="transmembrane region" description="Helical" evidence="5">
    <location>
        <begin position="89"/>
        <end position="110"/>
    </location>
</feature>
<dbReference type="EMBL" id="BSSA01000046">
    <property type="protein sequence ID" value="GLW75144.1"/>
    <property type="molecule type" value="Genomic_DNA"/>
</dbReference>
<dbReference type="Proteomes" id="UP001165041">
    <property type="component" value="Unassembled WGS sequence"/>
</dbReference>